<sequence>MTILTFDRSLPDQVLLDNKYLHKIVEAVTVVATLMHNTQGSVICLGVYAAMTPVGTFFVVSVATFDGQMADTVNLFLVSISVGLIYFICFTETCCFWTTSISIRLLKPSKLLPPSCTIHREVSYALTRFGAIFGFLVTTFDGQLADTVNLFLVLNMNQ</sequence>
<keyword evidence="1" id="KW-0472">Membrane</keyword>
<organism evidence="3">
    <name type="scientific">Caenorhabditis brenneri</name>
    <name type="common">Nematode worm</name>
    <dbReference type="NCBI Taxonomy" id="135651"/>
    <lineage>
        <taxon>Eukaryota</taxon>
        <taxon>Metazoa</taxon>
        <taxon>Ecdysozoa</taxon>
        <taxon>Nematoda</taxon>
        <taxon>Chromadorea</taxon>
        <taxon>Rhabditida</taxon>
        <taxon>Rhabditina</taxon>
        <taxon>Rhabditomorpha</taxon>
        <taxon>Rhabditoidea</taxon>
        <taxon>Rhabditidae</taxon>
        <taxon>Peloderinae</taxon>
        <taxon>Caenorhabditis</taxon>
    </lineage>
</organism>
<reference evidence="3" key="1">
    <citation type="submission" date="2011-07" db="EMBL/GenBank/DDBJ databases">
        <authorList>
            <consortium name="Caenorhabditis brenneri Sequencing and Analysis Consortium"/>
            <person name="Wilson R.K."/>
        </authorList>
    </citation>
    <scope>NUCLEOTIDE SEQUENCE [LARGE SCALE GENOMIC DNA]</scope>
    <source>
        <strain evidence="3">PB2801</strain>
    </source>
</reference>
<feature type="transmembrane region" description="Helical" evidence="1">
    <location>
        <begin position="42"/>
        <end position="63"/>
    </location>
</feature>
<dbReference type="AlphaFoldDB" id="G0P103"/>
<protein>
    <submittedName>
        <fullName evidence="2">Uncharacterized protein</fullName>
    </submittedName>
</protein>
<dbReference type="InParanoid" id="G0P103"/>
<feature type="transmembrane region" description="Helical" evidence="1">
    <location>
        <begin position="75"/>
        <end position="97"/>
    </location>
</feature>
<keyword evidence="1" id="KW-0812">Transmembrane</keyword>
<name>G0P103_CAEBE</name>
<keyword evidence="3" id="KW-1185">Reference proteome</keyword>
<evidence type="ECO:0000313" key="3">
    <source>
        <dbReference type="Proteomes" id="UP000008068"/>
    </source>
</evidence>
<evidence type="ECO:0000256" key="1">
    <source>
        <dbReference type="SAM" id="Phobius"/>
    </source>
</evidence>
<dbReference type="HOGENOM" id="CLU_1670901_0_0_1"/>
<dbReference type="Proteomes" id="UP000008068">
    <property type="component" value="Unassembled WGS sequence"/>
</dbReference>
<dbReference type="EMBL" id="GL380006">
    <property type="protein sequence ID" value="EGT42151.1"/>
    <property type="molecule type" value="Genomic_DNA"/>
</dbReference>
<gene>
    <name evidence="2" type="ORF">CAEBREN_19436</name>
</gene>
<evidence type="ECO:0000313" key="2">
    <source>
        <dbReference type="EMBL" id="EGT42151.1"/>
    </source>
</evidence>
<keyword evidence="1" id="KW-1133">Transmembrane helix</keyword>
<accession>G0P103</accession>
<proteinExistence type="predicted"/>